<dbReference type="GO" id="GO:0016787">
    <property type="term" value="F:hydrolase activity"/>
    <property type="evidence" value="ECO:0007669"/>
    <property type="project" value="UniProtKB-KW"/>
</dbReference>
<evidence type="ECO:0000313" key="2">
    <source>
        <dbReference type="EMBL" id="EIW74739.1"/>
    </source>
</evidence>
<dbReference type="OMA" id="RPYFKNM"/>
<proteinExistence type="predicted"/>
<evidence type="ECO:0000313" key="3">
    <source>
        <dbReference type="Proteomes" id="UP000053558"/>
    </source>
</evidence>
<dbReference type="Proteomes" id="UP000053558">
    <property type="component" value="Unassembled WGS sequence"/>
</dbReference>
<dbReference type="KEGG" id="cput:CONPUDRAFT_85560"/>
<sequence length="287" mass="30687">MAYTPVVKQLKSTDGNDIYAEAVGDPSKPAVVLVHGFMLSAGAFDNLFADQKLLDKLYLIRYDVRGQGRSGKPADAEGHASSLYAADFKTVLDAFGVKKAVYCGWSLGGNGAADICTHLDPNPLTGIVFMCALPYIDPGLIAACGTETLGGLLGGVMADEQVAPAMDTRLRFVETLFKDHTSIPWDVKFAWLGAGCYMKPADCRNAVGRAQDGTKMLEAGKNGLPALAVVAADDEQVKGEETAKAMQPHFKNFTVARIANSGHAVHIDQQDEFVKVLLSFVQDKCVN</sequence>
<dbReference type="InterPro" id="IPR050228">
    <property type="entry name" value="Carboxylesterase_BioH"/>
</dbReference>
<dbReference type="Pfam" id="PF12697">
    <property type="entry name" value="Abhydrolase_6"/>
    <property type="match status" value="1"/>
</dbReference>
<reference evidence="3" key="1">
    <citation type="journal article" date="2012" name="Science">
        <title>The Paleozoic origin of enzymatic lignin decomposition reconstructed from 31 fungal genomes.</title>
        <authorList>
            <person name="Floudas D."/>
            <person name="Binder M."/>
            <person name="Riley R."/>
            <person name="Barry K."/>
            <person name="Blanchette R.A."/>
            <person name="Henrissat B."/>
            <person name="Martinez A.T."/>
            <person name="Otillar R."/>
            <person name="Spatafora J.W."/>
            <person name="Yadav J.S."/>
            <person name="Aerts A."/>
            <person name="Benoit I."/>
            <person name="Boyd A."/>
            <person name="Carlson A."/>
            <person name="Copeland A."/>
            <person name="Coutinho P.M."/>
            <person name="de Vries R.P."/>
            <person name="Ferreira P."/>
            <person name="Findley K."/>
            <person name="Foster B."/>
            <person name="Gaskell J."/>
            <person name="Glotzer D."/>
            <person name="Gorecki P."/>
            <person name="Heitman J."/>
            <person name="Hesse C."/>
            <person name="Hori C."/>
            <person name="Igarashi K."/>
            <person name="Jurgens J.A."/>
            <person name="Kallen N."/>
            <person name="Kersten P."/>
            <person name="Kohler A."/>
            <person name="Kuees U."/>
            <person name="Kumar T.K.A."/>
            <person name="Kuo A."/>
            <person name="LaButti K."/>
            <person name="Larrondo L.F."/>
            <person name="Lindquist E."/>
            <person name="Ling A."/>
            <person name="Lombard V."/>
            <person name="Lucas S."/>
            <person name="Lundell T."/>
            <person name="Martin R."/>
            <person name="McLaughlin D.J."/>
            <person name="Morgenstern I."/>
            <person name="Morin E."/>
            <person name="Murat C."/>
            <person name="Nagy L.G."/>
            <person name="Nolan M."/>
            <person name="Ohm R.A."/>
            <person name="Patyshakuliyeva A."/>
            <person name="Rokas A."/>
            <person name="Ruiz-Duenas F.J."/>
            <person name="Sabat G."/>
            <person name="Salamov A."/>
            <person name="Samejima M."/>
            <person name="Schmutz J."/>
            <person name="Slot J.C."/>
            <person name="St John F."/>
            <person name="Stenlid J."/>
            <person name="Sun H."/>
            <person name="Sun S."/>
            <person name="Syed K."/>
            <person name="Tsang A."/>
            <person name="Wiebenga A."/>
            <person name="Young D."/>
            <person name="Pisabarro A."/>
            <person name="Eastwood D.C."/>
            <person name="Martin F."/>
            <person name="Cullen D."/>
            <person name="Grigoriev I.V."/>
            <person name="Hibbett D.S."/>
        </authorList>
    </citation>
    <scope>NUCLEOTIDE SEQUENCE [LARGE SCALE GENOMIC DNA]</scope>
    <source>
        <strain evidence="3">RWD-64-598 SS2</strain>
    </source>
</reference>
<protein>
    <submittedName>
        <fullName evidence="2">Alpha beta-hydrolase</fullName>
    </submittedName>
</protein>
<dbReference type="Gene3D" id="3.40.50.1820">
    <property type="entry name" value="alpha/beta hydrolase"/>
    <property type="match status" value="1"/>
</dbReference>
<name>A0A5M3M5T4_CONPW</name>
<keyword evidence="2" id="KW-0378">Hydrolase</keyword>
<dbReference type="PANTHER" id="PTHR43194">
    <property type="entry name" value="HYDROLASE ALPHA/BETA FOLD FAMILY"/>
    <property type="match status" value="1"/>
</dbReference>
<dbReference type="SUPFAM" id="SSF53474">
    <property type="entry name" value="alpha/beta-Hydrolases"/>
    <property type="match status" value="1"/>
</dbReference>
<dbReference type="PANTHER" id="PTHR43194:SF2">
    <property type="entry name" value="PEROXISOMAL MEMBRANE PROTEIN LPX1"/>
    <property type="match status" value="1"/>
</dbReference>
<dbReference type="OrthoDB" id="408373at2759"/>
<feature type="domain" description="AB hydrolase-1" evidence="1">
    <location>
        <begin position="31"/>
        <end position="275"/>
    </location>
</feature>
<evidence type="ECO:0000259" key="1">
    <source>
        <dbReference type="Pfam" id="PF12697"/>
    </source>
</evidence>
<dbReference type="InterPro" id="IPR029058">
    <property type="entry name" value="AB_hydrolase_fold"/>
</dbReference>
<dbReference type="EMBL" id="JH711590">
    <property type="protein sequence ID" value="EIW74739.1"/>
    <property type="molecule type" value="Genomic_DNA"/>
</dbReference>
<comment type="caution">
    <text evidence="2">The sequence shown here is derived from an EMBL/GenBank/DDBJ whole genome shotgun (WGS) entry which is preliminary data.</text>
</comment>
<organism evidence="2 3">
    <name type="scientific">Coniophora puteana (strain RWD-64-598)</name>
    <name type="common">Brown rot fungus</name>
    <dbReference type="NCBI Taxonomy" id="741705"/>
    <lineage>
        <taxon>Eukaryota</taxon>
        <taxon>Fungi</taxon>
        <taxon>Dikarya</taxon>
        <taxon>Basidiomycota</taxon>
        <taxon>Agaricomycotina</taxon>
        <taxon>Agaricomycetes</taxon>
        <taxon>Agaricomycetidae</taxon>
        <taxon>Boletales</taxon>
        <taxon>Coniophorineae</taxon>
        <taxon>Coniophoraceae</taxon>
        <taxon>Coniophora</taxon>
    </lineage>
</organism>
<dbReference type="AlphaFoldDB" id="A0A5M3M5T4"/>
<keyword evidence="3" id="KW-1185">Reference proteome</keyword>
<gene>
    <name evidence="2" type="ORF">CONPUDRAFT_85560</name>
</gene>
<dbReference type="RefSeq" id="XP_007774823.1">
    <property type="nucleotide sequence ID" value="XM_007776633.1"/>
</dbReference>
<accession>A0A5M3M5T4</accession>
<dbReference type="GeneID" id="19210979"/>
<dbReference type="InterPro" id="IPR000073">
    <property type="entry name" value="AB_hydrolase_1"/>
</dbReference>